<protein>
    <recommendedName>
        <fullName evidence="8">Probable thymidylate kinase</fullName>
        <ecNumber evidence="8">2.7.4.9</ecNumber>
    </recommendedName>
    <alternativeName>
        <fullName evidence="8">dTMP kinase</fullName>
    </alternativeName>
</protein>
<dbReference type="HAMAP" id="MF_00165">
    <property type="entry name" value="Thymidylate_kinase"/>
    <property type="match status" value="1"/>
</dbReference>
<comment type="catalytic activity">
    <reaction evidence="7 8">
        <text>dTMP + ATP = dTDP + ADP</text>
        <dbReference type="Rhea" id="RHEA:13517"/>
        <dbReference type="ChEBI" id="CHEBI:30616"/>
        <dbReference type="ChEBI" id="CHEBI:58369"/>
        <dbReference type="ChEBI" id="CHEBI:63528"/>
        <dbReference type="ChEBI" id="CHEBI:456216"/>
        <dbReference type="EC" id="2.7.4.9"/>
    </reaction>
</comment>
<gene>
    <name evidence="8" type="primary">tmk</name>
    <name evidence="10" type="ORF">B9J98_07245</name>
</gene>
<dbReference type="InterPro" id="IPR027417">
    <property type="entry name" value="P-loop_NTPase"/>
</dbReference>
<dbReference type="InterPro" id="IPR018095">
    <property type="entry name" value="Thymidylate_kin_CS"/>
</dbReference>
<dbReference type="PANTHER" id="PTHR10344:SF4">
    <property type="entry name" value="UMP-CMP KINASE 2, MITOCHONDRIAL"/>
    <property type="match status" value="1"/>
</dbReference>
<dbReference type="CDD" id="cd01672">
    <property type="entry name" value="TMPK"/>
    <property type="match status" value="1"/>
</dbReference>
<keyword evidence="5 8" id="KW-0418">Kinase</keyword>
<dbReference type="GO" id="GO:0005524">
    <property type="term" value="F:ATP binding"/>
    <property type="evidence" value="ECO:0007669"/>
    <property type="project" value="UniProtKB-UniRule"/>
</dbReference>
<keyword evidence="2 8" id="KW-0808">Transferase</keyword>
<evidence type="ECO:0000256" key="3">
    <source>
        <dbReference type="ARBA" id="ARBA00022727"/>
    </source>
</evidence>
<dbReference type="PANTHER" id="PTHR10344">
    <property type="entry name" value="THYMIDYLATE KINASE"/>
    <property type="match status" value="1"/>
</dbReference>
<evidence type="ECO:0000256" key="4">
    <source>
        <dbReference type="ARBA" id="ARBA00022741"/>
    </source>
</evidence>
<reference evidence="10 11" key="1">
    <citation type="submission" date="2017-04" db="EMBL/GenBank/DDBJ databases">
        <title>Draft Aigarchaeota genome from a New Zealand hot spring.</title>
        <authorList>
            <person name="Reysenbach A.-L."/>
            <person name="Donaho J.A."/>
            <person name="Gerhart J."/>
            <person name="Kelley J.F."/>
            <person name="Kouba K."/>
            <person name="Podar M."/>
            <person name="Stott M."/>
        </authorList>
    </citation>
    <scope>NUCLEOTIDE SEQUENCE [LARGE SCALE GENOMIC DNA]</scope>
    <source>
        <strain evidence="10">NZ13_MG1</strain>
    </source>
</reference>
<name>A0A2R7Y0X4_9ARCH</name>
<dbReference type="InterPro" id="IPR039430">
    <property type="entry name" value="Thymidylate_kin-like_dom"/>
</dbReference>
<evidence type="ECO:0000256" key="2">
    <source>
        <dbReference type="ARBA" id="ARBA00022679"/>
    </source>
</evidence>
<dbReference type="GO" id="GO:0004798">
    <property type="term" value="F:dTMP kinase activity"/>
    <property type="evidence" value="ECO:0007669"/>
    <property type="project" value="UniProtKB-UniRule"/>
</dbReference>
<evidence type="ECO:0000256" key="1">
    <source>
        <dbReference type="ARBA" id="ARBA00009776"/>
    </source>
</evidence>
<dbReference type="InterPro" id="IPR018094">
    <property type="entry name" value="Thymidylate_kinase"/>
</dbReference>
<proteinExistence type="inferred from homology"/>
<dbReference type="EMBL" id="NDWU01000023">
    <property type="protein sequence ID" value="PUA31186.1"/>
    <property type="molecule type" value="Genomic_DNA"/>
</dbReference>
<dbReference type="PROSITE" id="PS01331">
    <property type="entry name" value="THYMIDYLATE_KINASE"/>
    <property type="match status" value="1"/>
</dbReference>
<feature type="binding site" evidence="8">
    <location>
        <begin position="11"/>
        <end position="18"/>
    </location>
    <ligand>
        <name>ATP</name>
        <dbReference type="ChEBI" id="CHEBI:30616"/>
    </ligand>
</feature>
<accession>A0A2R7Y0X4</accession>
<feature type="domain" description="Thymidylate kinase-like" evidence="9">
    <location>
        <begin position="9"/>
        <end position="183"/>
    </location>
</feature>
<dbReference type="GO" id="GO:0005737">
    <property type="term" value="C:cytoplasm"/>
    <property type="evidence" value="ECO:0007669"/>
    <property type="project" value="TreeGrafter"/>
</dbReference>
<evidence type="ECO:0000313" key="11">
    <source>
        <dbReference type="Proteomes" id="UP000244066"/>
    </source>
</evidence>
<evidence type="ECO:0000256" key="7">
    <source>
        <dbReference type="ARBA" id="ARBA00048743"/>
    </source>
</evidence>
<dbReference type="Gene3D" id="3.40.50.300">
    <property type="entry name" value="P-loop containing nucleotide triphosphate hydrolases"/>
    <property type="match status" value="1"/>
</dbReference>
<dbReference type="GO" id="GO:0006227">
    <property type="term" value="P:dUDP biosynthetic process"/>
    <property type="evidence" value="ECO:0007669"/>
    <property type="project" value="TreeGrafter"/>
</dbReference>
<dbReference type="Pfam" id="PF02223">
    <property type="entry name" value="Thymidylate_kin"/>
    <property type="match status" value="1"/>
</dbReference>
<dbReference type="GO" id="GO:0006233">
    <property type="term" value="P:dTDP biosynthetic process"/>
    <property type="evidence" value="ECO:0007669"/>
    <property type="project" value="InterPro"/>
</dbReference>
<dbReference type="Proteomes" id="UP000244066">
    <property type="component" value="Unassembled WGS sequence"/>
</dbReference>
<comment type="similarity">
    <text evidence="1 8">Belongs to the thymidylate kinase family.</text>
</comment>
<dbReference type="SUPFAM" id="SSF52540">
    <property type="entry name" value="P-loop containing nucleoside triphosphate hydrolases"/>
    <property type="match status" value="1"/>
</dbReference>
<comment type="caution">
    <text evidence="10">The sequence shown here is derived from an EMBL/GenBank/DDBJ whole genome shotgun (WGS) entry which is preliminary data.</text>
</comment>
<evidence type="ECO:0000256" key="5">
    <source>
        <dbReference type="ARBA" id="ARBA00022777"/>
    </source>
</evidence>
<organism evidence="10 11">
    <name type="scientific">Candidatus Terraquivivens tikiterensis</name>
    <dbReference type="NCBI Taxonomy" id="1980982"/>
    <lineage>
        <taxon>Archaea</taxon>
        <taxon>Nitrososphaerota</taxon>
        <taxon>Candidatus Wolframiiraptoraceae</taxon>
        <taxon>Candidatus Terraquivivens</taxon>
    </lineage>
</organism>
<dbReference type="AlphaFoldDB" id="A0A2R7Y0X4"/>
<dbReference type="NCBIfam" id="TIGR00041">
    <property type="entry name" value="DTMP_kinase"/>
    <property type="match status" value="1"/>
</dbReference>
<dbReference type="GO" id="GO:0006235">
    <property type="term" value="P:dTTP biosynthetic process"/>
    <property type="evidence" value="ECO:0007669"/>
    <property type="project" value="UniProtKB-UniRule"/>
</dbReference>
<evidence type="ECO:0000256" key="8">
    <source>
        <dbReference type="HAMAP-Rule" id="MF_00165"/>
    </source>
</evidence>
<evidence type="ECO:0000313" key="10">
    <source>
        <dbReference type="EMBL" id="PUA31186.1"/>
    </source>
</evidence>
<keyword evidence="6 8" id="KW-0067">ATP-binding</keyword>
<keyword evidence="3 8" id="KW-0545">Nucleotide biosynthesis</keyword>
<sequence>MQRGILVAVEGIDGAGKTTQSKALVRLLRKNGYDAIYTSEPTSVGVGKLLRRPGLGKVPPALEALLFAADRMEHVRRVIEPGLRKGYVIVSDRYVHSSIAYQGAMLGDAEWVRTVNRFAPKPDVAFLLDVEPRLALSRIRRPRSRFERLELLEAVRKIYLEMAGAGELILLDGTKPPGQVTEELLARLRPFLPSPKSNCTQKLGP</sequence>
<dbReference type="EC" id="2.7.4.9" evidence="8"/>
<evidence type="ECO:0000256" key="6">
    <source>
        <dbReference type="ARBA" id="ARBA00022840"/>
    </source>
</evidence>
<evidence type="ECO:0000259" key="9">
    <source>
        <dbReference type="Pfam" id="PF02223"/>
    </source>
</evidence>
<keyword evidence="4 8" id="KW-0547">Nucleotide-binding</keyword>